<dbReference type="AlphaFoldDB" id="A0A0F9LC08"/>
<feature type="domain" description="Predicted 3'-5' exonuclease PolB-like" evidence="1">
    <location>
        <begin position="94"/>
        <end position="215"/>
    </location>
</feature>
<dbReference type="GO" id="GO:0003676">
    <property type="term" value="F:nucleic acid binding"/>
    <property type="evidence" value="ECO:0007669"/>
    <property type="project" value="InterPro"/>
</dbReference>
<dbReference type="InterPro" id="IPR036397">
    <property type="entry name" value="RNaseH_sf"/>
</dbReference>
<proteinExistence type="predicted"/>
<reference evidence="2" key="1">
    <citation type="journal article" date="2015" name="Nature">
        <title>Complex archaea that bridge the gap between prokaryotes and eukaryotes.</title>
        <authorList>
            <person name="Spang A."/>
            <person name="Saw J.H."/>
            <person name="Jorgensen S.L."/>
            <person name="Zaremba-Niedzwiedzka K."/>
            <person name="Martijn J."/>
            <person name="Lind A.E."/>
            <person name="van Eijk R."/>
            <person name="Schleper C."/>
            <person name="Guy L."/>
            <person name="Ettema T.J."/>
        </authorList>
    </citation>
    <scope>NUCLEOTIDE SEQUENCE</scope>
</reference>
<dbReference type="InterPro" id="IPR012337">
    <property type="entry name" value="RNaseH-like_sf"/>
</dbReference>
<protein>
    <recommendedName>
        <fullName evidence="1">Predicted 3'-5' exonuclease PolB-like domain-containing protein</fullName>
    </recommendedName>
</protein>
<name>A0A0F9LC08_9ZZZZ</name>
<dbReference type="InterPro" id="IPR019288">
    <property type="entry name" value="3'-5'_exonuclease_PolB-like"/>
</dbReference>
<gene>
    <name evidence="2" type="ORF">LCGC14_1529010</name>
</gene>
<dbReference type="Pfam" id="PF10108">
    <property type="entry name" value="DNA_pol_B_exo2"/>
    <property type="match status" value="1"/>
</dbReference>
<evidence type="ECO:0000313" key="2">
    <source>
        <dbReference type="EMBL" id="KKM61705.1"/>
    </source>
</evidence>
<evidence type="ECO:0000259" key="1">
    <source>
        <dbReference type="Pfam" id="PF10108"/>
    </source>
</evidence>
<dbReference type="EMBL" id="LAZR01011431">
    <property type="protein sequence ID" value="KKM61705.1"/>
    <property type="molecule type" value="Genomic_DNA"/>
</dbReference>
<comment type="caution">
    <text evidence="2">The sequence shown here is derived from an EMBL/GenBank/DDBJ whole genome shotgun (WGS) entry which is preliminary data.</text>
</comment>
<dbReference type="SUPFAM" id="SSF53098">
    <property type="entry name" value="Ribonuclease H-like"/>
    <property type="match status" value="1"/>
</dbReference>
<dbReference type="Gene3D" id="3.30.420.10">
    <property type="entry name" value="Ribonuclease H-like superfamily/Ribonuclease H"/>
    <property type="match status" value="1"/>
</dbReference>
<accession>A0A0F9LC08</accession>
<organism evidence="2">
    <name type="scientific">marine sediment metagenome</name>
    <dbReference type="NCBI Taxonomy" id="412755"/>
    <lineage>
        <taxon>unclassified sequences</taxon>
        <taxon>metagenomes</taxon>
        <taxon>ecological metagenomes</taxon>
    </lineage>
</organism>
<sequence>MSRIILDIETSGLGLDALEPSMREYMLRGAETKEQVREVDETLSFYPLTAQVVAIGTLNVDTLKGGMYYLAPPDINKQPSTRLEEEGVTYEAFDDEGSLLIKFWDTVKGYDSIVTYNGRGFDCPFLLARSAIHKIKPTKELMPNRYSSDEHIDLMDRLTHFGAVRRRFSLDMWCRGFGIKSPKEEVSGKEVPGMFREGRYLEIAQYCARDLFATRELLLYWEKYMRFRK</sequence>